<proteinExistence type="predicted"/>
<dbReference type="KEGG" id="anf:AQPE_3497"/>
<protein>
    <submittedName>
        <fullName evidence="1">Uncharacterized protein</fullName>
    </submittedName>
</protein>
<reference evidence="1" key="1">
    <citation type="journal article" date="2020" name="Int. J. Syst. Evol. Microbiol.">
        <title>Aquipluma nitroreducens gen. nov. sp. nov., a novel facultatively anaerobic bacterium isolated from a freshwater lake.</title>
        <authorList>
            <person name="Watanabe M."/>
            <person name="Kojima H."/>
            <person name="Fukui M."/>
        </authorList>
    </citation>
    <scope>NUCLEOTIDE SEQUENCE</scope>
    <source>
        <strain evidence="1">MeG22</strain>
    </source>
</reference>
<accession>A0A5K7SCJ1</accession>
<dbReference type="AlphaFoldDB" id="A0A5K7SCJ1"/>
<sequence length="50" mass="5902">MHSPDVKKINTNNKNVGNNFITLRQKKFLIKHQEFIYIIKGTNFLLKSQV</sequence>
<keyword evidence="2" id="KW-1185">Reference proteome</keyword>
<gene>
    <name evidence="1" type="ORF">AQPE_3497</name>
</gene>
<organism evidence="1 2">
    <name type="scientific">Aquipluma nitroreducens</name>
    <dbReference type="NCBI Taxonomy" id="2010828"/>
    <lineage>
        <taxon>Bacteria</taxon>
        <taxon>Pseudomonadati</taxon>
        <taxon>Bacteroidota</taxon>
        <taxon>Bacteroidia</taxon>
        <taxon>Marinilabiliales</taxon>
        <taxon>Prolixibacteraceae</taxon>
        <taxon>Aquipluma</taxon>
    </lineage>
</organism>
<evidence type="ECO:0000313" key="2">
    <source>
        <dbReference type="Proteomes" id="UP001193389"/>
    </source>
</evidence>
<dbReference type="EMBL" id="AP018694">
    <property type="protein sequence ID" value="BBE19312.1"/>
    <property type="molecule type" value="Genomic_DNA"/>
</dbReference>
<evidence type="ECO:0000313" key="1">
    <source>
        <dbReference type="EMBL" id="BBE19312.1"/>
    </source>
</evidence>
<name>A0A5K7SCJ1_9BACT</name>
<dbReference type="Proteomes" id="UP001193389">
    <property type="component" value="Chromosome"/>
</dbReference>